<gene>
    <name evidence="1" type="ORF">PFISCL1PPCAC_20758</name>
</gene>
<feature type="non-terminal residue" evidence="1">
    <location>
        <position position="87"/>
    </location>
</feature>
<comment type="caution">
    <text evidence="1">The sequence shown here is derived from an EMBL/GenBank/DDBJ whole genome shotgun (WGS) entry which is preliminary data.</text>
</comment>
<dbReference type="Proteomes" id="UP001432322">
    <property type="component" value="Unassembled WGS sequence"/>
</dbReference>
<keyword evidence="2" id="KW-1185">Reference proteome</keyword>
<evidence type="ECO:0000313" key="2">
    <source>
        <dbReference type="Proteomes" id="UP001432322"/>
    </source>
</evidence>
<dbReference type="EMBL" id="BTSY01000005">
    <property type="protein sequence ID" value="GMT29461.1"/>
    <property type="molecule type" value="Genomic_DNA"/>
</dbReference>
<evidence type="ECO:0000313" key="1">
    <source>
        <dbReference type="EMBL" id="GMT29461.1"/>
    </source>
</evidence>
<reference evidence="1" key="1">
    <citation type="submission" date="2023-10" db="EMBL/GenBank/DDBJ databases">
        <title>Genome assembly of Pristionchus species.</title>
        <authorList>
            <person name="Yoshida K."/>
            <person name="Sommer R.J."/>
        </authorList>
    </citation>
    <scope>NUCLEOTIDE SEQUENCE</scope>
    <source>
        <strain evidence="1">RS5133</strain>
    </source>
</reference>
<protein>
    <recommendedName>
        <fullName evidence="3">Ribosomal protein</fullName>
    </recommendedName>
</protein>
<organism evidence="1 2">
    <name type="scientific">Pristionchus fissidentatus</name>
    <dbReference type="NCBI Taxonomy" id="1538716"/>
    <lineage>
        <taxon>Eukaryota</taxon>
        <taxon>Metazoa</taxon>
        <taxon>Ecdysozoa</taxon>
        <taxon>Nematoda</taxon>
        <taxon>Chromadorea</taxon>
        <taxon>Rhabditida</taxon>
        <taxon>Rhabditina</taxon>
        <taxon>Diplogasteromorpha</taxon>
        <taxon>Diplogasteroidea</taxon>
        <taxon>Neodiplogasteridae</taxon>
        <taxon>Pristionchus</taxon>
    </lineage>
</organism>
<accession>A0AAV5WB20</accession>
<proteinExistence type="predicted"/>
<dbReference type="AlphaFoldDB" id="A0AAV5WB20"/>
<evidence type="ECO:0008006" key="3">
    <source>
        <dbReference type="Google" id="ProtNLM"/>
    </source>
</evidence>
<sequence>MISFRLIIPSISLTRPRCGKLSQSRKEKRKWIGNSFEISSLICRNEINDSRRSINQPKMCSRVGCVVSRRGRASTLSWDRCGKQLDS</sequence>
<name>A0AAV5WB20_9BILA</name>